<keyword evidence="2" id="KW-0732">Signal</keyword>
<comment type="caution">
    <text evidence="4">The sequence shown here is derived from an EMBL/GenBank/DDBJ whole genome shotgun (WGS) entry which is preliminary data.</text>
</comment>
<dbReference type="InterPro" id="IPR007621">
    <property type="entry name" value="TPM_dom"/>
</dbReference>
<evidence type="ECO:0000313" key="4">
    <source>
        <dbReference type="EMBL" id="MYM87033.1"/>
    </source>
</evidence>
<keyword evidence="1" id="KW-0472">Membrane</keyword>
<dbReference type="EMBL" id="WWCW01000016">
    <property type="protein sequence ID" value="MYM87033.1"/>
    <property type="molecule type" value="Genomic_DNA"/>
</dbReference>
<dbReference type="PANTHER" id="PTHR30373:SF2">
    <property type="entry name" value="UPF0603 PROTEIN YGCG"/>
    <property type="match status" value="1"/>
</dbReference>
<name>A0A845FWZ0_9BURK</name>
<feature type="signal peptide" evidence="2">
    <location>
        <begin position="1"/>
        <end position="23"/>
    </location>
</feature>
<keyword evidence="1" id="KW-0812">Transmembrane</keyword>
<accession>A0A845FWZ0</accession>
<dbReference type="Gene3D" id="3.10.310.50">
    <property type="match status" value="1"/>
</dbReference>
<dbReference type="PANTHER" id="PTHR30373">
    <property type="entry name" value="UPF0603 PROTEIN YGCG"/>
    <property type="match status" value="1"/>
</dbReference>
<dbReference type="AlphaFoldDB" id="A0A845FWZ0"/>
<feature type="transmembrane region" description="Helical" evidence="1">
    <location>
        <begin position="185"/>
        <end position="204"/>
    </location>
</feature>
<dbReference type="PROSITE" id="PS51257">
    <property type="entry name" value="PROKAR_LIPOPROTEIN"/>
    <property type="match status" value="1"/>
</dbReference>
<feature type="chain" id="PRO_5032432699" evidence="2">
    <location>
        <begin position="24"/>
        <end position="281"/>
    </location>
</feature>
<evidence type="ECO:0000256" key="1">
    <source>
        <dbReference type="SAM" id="Phobius"/>
    </source>
</evidence>
<gene>
    <name evidence="4" type="ORF">GTP91_07540</name>
</gene>
<reference evidence="4 5" key="1">
    <citation type="submission" date="2020-01" db="EMBL/GenBank/DDBJ databases">
        <title>Novel species isolated from a subtropical stream in China.</title>
        <authorList>
            <person name="Lu H."/>
        </authorList>
    </citation>
    <scope>NUCLEOTIDE SEQUENCE [LARGE SCALE GENOMIC DNA]</scope>
    <source>
        <strain evidence="4 5">FT82W</strain>
    </source>
</reference>
<sequence length="281" mass="29016">MIFSWLRWMFAALLCALGGLACAQDALVKVPPLSSPVTDLTATLSADQRGSLEADLRAFEQRKGSQVAVLIVPTTKPESIEEYSIRVAEQWKIGRKKIDDGAILVVAKDDHALRIEVGYGLEGALNDATAKRIIDDIIVPRFRQNDFYGGIAAGAASIMKVIDGEALPAAQWERRSDEVPGLRQLLPVALIAALALGGVLRAVLGRVPGAVAAGGIIGLAAWLLAGAAVIGLIAGVLGFLFTLAGGSRLAGLYLASGRGHGRGGWGGGGGGFGGGGASGRW</sequence>
<protein>
    <submittedName>
        <fullName evidence="4">YgcG family protein</fullName>
    </submittedName>
</protein>
<feature type="domain" description="TPM" evidence="3">
    <location>
        <begin position="37"/>
        <end position="160"/>
    </location>
</feature>
<evidence type="ECO:0000259" key="3">
    <source>
        <dbReference type="Pfam" id="PF04536"/>
    </source>
</evidence>
<evidence type="ECO:0000256" key="2">
    <source>
        <dbReference type="SAM" id="SignalP"/>
    </source>
</evidence>
<keyword evidence="1" id="KW-1133">Transmembrane helix</keyword>
<proteinExistence type="predicted"/>
<dbReference type="Proteomes" id="UP000470302">
    <property type="component" value="Unassembled WGS sequence"/>
</dbReference>
<evidence type="ECO:0000313" key="5">
    <source>
        <dbReference type="Proteomes" id="UP000470302"/>
    </source>
</evidence>
<dbReference type="Pfam" id="PF04536">
    <property type="entry name" value="TPM_phosphatase"/>
    <property type="match status" value="1"/>
</dbReference>
<dbReference type="RefSeq" id="WP_161096218.1">
    <property type="nucleotide sequence ID" value="NZ_WWCW01000016.1"/>
</dbReference>
<feature type="transmembrane region" description="Helical" evidence="1">
    <location>
        <begin position="216"/>
        <end position="244"/>
    </location>
</feature>
<organism evidence="4 5">
    <name type="scientific">Duganella vulcania</name>
    <dbReference type="NCBI Taxonomy" id="2692166"/>
    <lineage>
        <taxon>Bacteria</taxon>
        <taxon>Pseudomonadati</taxon>
        <taxon>Pseudomonadota</taxon>
        <taxon>Betaproteobacteria</taxon>
        <taxon>Burkholderiales</taxon>
        <taxon>Oxalobacteraceae</taxon>
        <taxon>Telluria group</taxon>
        <taxon>Duganella</taxon>
    </lineage>
</organism>